<evidence type="ECO:0000313" key="1">
    <source>
        <dbReference type="EMBL" id="KAH0754883.1"/>
    </source>
</evidence>
<dbReference type="EMBL" id="JAIVGD010000018">
    <property type="protein sequence ID" value="KAH0754883.1"/>
    <property type="molecule type" value="Genomic_DNA"/>
</dbReference>
<sequence>MSHIFRGRPFQPRLYVFFNNIPRPLLFLVGEELYSPGALLTSIYTFPDIIASIRSRIRFTSFFPEREYVAYNIIKERALIAPYGKHLIAPLHLYLDQGDRWSSYSPEKQCDF</sequence>
<organism evidence="1 2">
    <name type="scientific">Solanum tuberosum</name>
    <name type="common">Potato</name>
    <dbReference type="NCBI Taxonomy" id="4113"/>
    <lineage>
        <taxon>Eukaryota</taxon>
        <taxon>Viridiplantae</taxon>
        <taxon>Streptophyta</taxon>
        <taxon>Embryophyta</taxon>
        <taxon>Tracheophyta</taxon>
        <taxon>Spermatophyta</taxon>
        <taxon>Magnoliopsida</taxon>
        <taxon>eudicotyledons</taxon>
        <taxon>Gunneridae</taxon>
        <taxon>Pentapetalae</taxon>
        <taxon>asterids</taxon>
        <taxon>lamiids</taxon>
        <taxon>Solanales</taxon>
        <taxon>Solanaceae</taxon>
        <taxon>Solanoideae</taxon>
        <taxon>Solaneae</taxon>
        <taxon>Solanum</taxon>
    </lineage>
</organism>
<proteinExistence type="predicted"/>
<protein>
    <submittedName>
        <fullName evidence="1">Uncharacterized protein</fullName>
    </submittedName>
</protein>
<evidence type="ECO:0000313" key="2">
    <source>
        <dbReference type="Proteomes" id="UP000826656"/>
    </source>
</evidence>
<comment type="caution">
    <text evidence="1">The sequence shown here is derived from an EMBL/GenBank/DDBJ whole genome shotgun (WGS) entry which is preliminary data.</text>
</comment>
<gene>
    <name evidence="1" type="ORF">KY290_025153</name>
</gene>
<accession>A0ABQ7UUT3</accession>
<dbReference type="Proteomes" id="UP000826656">
    <property type="component" value="Unassembled WGS sequence"/>
</dbReference>
<name>A0ABQ7UUT3_SOLTU</name>
<reference evidence="1 2" key="1">
    <citation type="journal article" date="2021" name="bioRxiv">
        <title>Chromosome-scale and haplotype-resolved genome assembly of a tetraploid potato cultivar.</title>
        <authorList>
            <person name="Sun H."/>
            <person name="Jiao W.-B."/>
            <person name="Krause K."/>
            <person name="Campoy J.A."/>
            <person name="Goel M."/>
            <person name="Folz-Donahue K."/>
            <person name="Kukat C."/>
            <person name="Huettel B."/>
            <person name="Schneeberger K."/>
        </authorList>
    </citation>
    <scope>NUCLEOTIDE SEQUENCE [LARGE SCALE GENOMIC DNA]</scope>
    <source>
        <strain evidence="1">SolTubOtavaFocal</strain>
        <tissue evidence="1">Leaves</tissue>
    </source>
</reference>
<keyword evidence="2" id="KW-1185">Reference proteome</keyword>